<feature type="chain" id="PRO_5039567955" description="C1q domain-containing protein" evidence="4">
    <location>
        <begin position="21"/>
        <end position="290"/>
    </location>
</feature>
<dbReference type="PANTHER" id="PTHR22923:SF116">
    <property type="entry name" value="C1Q DOMAIN-CONTAINING PROTEIN"/>
    <property type="match status" value="1"/>
</dbReference>
<dbReference type="AlphaFoldDB" id="A0A9D4JB81"/>
<comment type="caution">
    <text evidence="6">The sequence shown here is derived from an EMBL/GenBank/DDBJ whole genome shotgun (WGS) entry which is preliminary data.</text>
</comment>
<evidence type="ECO:0000313" key="6">
    <source>
        <dbReference type="EMBL" id="KAH3805370.1"/>
    </source>
</evidence>
<dbReference type="PANTHER" id="PTHR22923">
    <property type="entry name" value="CEREBELLIN-RELATED"/>
    <property type="match status" value="1"/>
</dbReference>
<gene>
    <name evidence="6" type="ORF">DPMN_133673</name>
</gene>
<evidence type="ECO:0000259" key="5">
    <source>
        <dbReference type="PROSITE" id="PS50871"/>
    </source>
</evidence>
<feature type="domain" description="C1q" evidence="5">
    <location>
        <begin position="160"/>
        <end position="290"/>
    </location>
</feature>
<dbReference type="GO" id="GO:0005576">
    <property type="term" value="C:extracellular region"/>
    <property type="evidence" value="ECO:0007669"/>
    <property type="project" value="UniProtKB-SubCell"/>
</dbReference>
<dbReference type="InterPro" id="IPR050822">
    <property type="entry name" value="Cerebellin_Synaptic_Org"/>
</dbReference>
<dbReference type="SMART" id="SM00110">
    <property type="entry name" value="C1Q"/>
    <property type="match status" value="1"/>
</dbReference>
<dbReference type="Pfam" id="PF00386">
    <property type="entry name" value="C1q"/>
    <property type="match status" value="1"/>
</dbReference>
<feature type="signal peptide" evidence="4">
    <location>
        <begin position="1"/>
        <end position="20"/>
    </location>
</feature>
<evidence type="ECO:0000313" key="7">
    <source>
        <dbReference type="Proteomes" id="UP000828390"/>
    </source>
</evidence>
<reference evidence="6" key="2">
    <citation type="submission" date="2020-11" db="EMBL/GenBank/DDBJ databases">
        <authorList>
            <person name="McCartney M.A."/>
            <person name="Auch B."/>
            <person name="Kono T."/>
            <person name="Mallez S."/>
            <person name="Becker A."/>
            <person name="Gohl D.M."/>
            <person name="Silverstein K.A.T."/>
            <person name="Koren S."/>
            <person name="Bechman K.B."/>
            <person name="Herman A."/>
            <person name="Abrahante J.E."/>
            <person name="Garbe J."/>
        </authorList>
    </citation>
    <scope>NUCLEOTIDE SEQUENCE</scope>
    <source>
        <strain evidence="6">Duluth1</strain>
        <tissue evidence="6">Whole animal</tissue>
    </source>
</reference>
<dbReference type="InterPro" id="IPR001073">
    <property type="entry name" value="C1q_dom"/>
</dbReference>
<keyword evidence="2" id="KW-0964">Secreted</keyword>
<evidence type="ECO:0000256" key="2">
    <source>
        <dbReference type="ARBA" id="ARBA00022525"/>
    </source>
</evidence>
<reference evidence="6" key="1">
    <citation type="journal article" date="2019" name="bioRxiv">
        <title>The Genome of the Zebra Mussel, Dreissena polymorpha: A Resource for Invasive Species Research.</title>
        <authorList>
            <person name="McCartney M.A."/>
            <person name="Auch B."/>
            <person name="Kono T."/>
            <person name="Mallez S."/>
            <person name="Zhang Y."/>
            <person name="Obille A."/>
            <person name="Becker A."/>
            <person name="Abrahante J.E."/>
            <person name="Garbe J."/>
            <person name="Badalamenti J.P."/>
            <person name="Herman A."/>
            <person name="Mangelson H."/>
            <person name="Liachko I."/>
            <person name="Sullivan S."/>
            <person name="Sone E.D."/>
            <person name="Koren S."/>
            <person name="Silverstein K.A.T."/>
            <person name="Beckman K.B."/>
            <person name="Gohl D.M."/>
        </authorList>
    </citation>
    <scope>NUCLEOTIDE SEQUENCE</scope>
    <source>
        <strain evidence="6">Duluth1</strain>
        <tissue evidence="6">Whole animal</tissue>
    </source>
</reference>
<organism evidence="6 7">
    <name type="scientific">Dreissena polymorpha</name>
    <name type="common">Zebra mussel</name>
    <name type="synonym">Mytilus polymorpha</name>
    <dbReference type="NCBI Taxonomy" id="45954"/>
    <lineage>
        <taxon>Eukaryota</taxon>
        <taxon>Metazoa</taxon>
        <taxon>Spiralia</taxon>
        <taxon>Lophotrochozoa</taxon>
        <taxon>Mollusca</taxon>
        <taxon>Bivalvia</taxon>
        <taxon>Autobranchia</taxon>
        <taxon>Heteroconchia</taxon>
        <taxon>Euheterodonta</taxon>
        <taxon>Imparidentia</taxon>
        <taxon>Neoheterodontei</taxon>
        <taxon>Myida</taxon>
        <taxon>Dreissenoidea</taxon>
        <taxon>Dreissenidae</taxon>
        <taxon>Dreissena</taxon>
    </lineage>
</organism>
<sequence length="290" mass="32507">MKLQKKGLLLLLNLIVAAGAREPLSPTCMLYEYEERLLERVLRNEIGLENTLKDIMKTHAKVIDALQHLEDGKVLIKSTLKAIEEKQATMESTLREFIENVMQHVNSKVNTTLSTLENKHEAMVVKSRSLVANVIVDLTENVTATIQRVENVQEALKAQSIIPTIYFRSRITNSVTPSSGQDVIFTTVDVNEGQGYNPSTGRFNASVSGMYLFSVQYCCQNSQYSYLQILHTGNIVQASSFYGSSYPCVTMQAPVRLAIGDQVWVRVYSTSYLYTDTARYTSFSGTLIHV</sequence>
<dbReference type="PRINTS" id="PR00007">
    <property type="entry name" value="COMPLEMNTC1Q"/>
</dbReference>
<dbReference type="Gene3D" id="2.60.120.40">
    <property type="match status" value="1"/>
</dbReference>
<protein>
    <recommendedName>
        <fullName evidence="5">C1q domain-containing protein</fullName>
    </recommendedName>
</protein>
<evidence type="ECO:0000256" key="3">
    <source>
        <dbReference type="ARBA" id="ARBA00022729"/>
    </source>
</evidence>
<accession>A0A9D4JB81</accession>
<dbReference type="InterPro" id="IPR008983">
    <property type="entry name" value="Tumour_necrosis_fac-like_dom"/>
</dbReference>
<name>A0A9D4JB81_DREPO</name>
<proteinExistence type="predicted"/>
<dbReference type="SUPFAM" id="SSF49842">
    <property type="entry name" value="TNF-like"/>
    <property type="match status" value="1"/>
</dbReference>
<keyword evidence="7" id="KW-1185">Reference proteome</keyword>
<evidence type="ECO:0000256" key="1">
    <source>
        <dbReference type="ARBA" id="ARBA00004613"/>
    </source>
</evidence>
<dbReference type="EMBL" id="JAIWYP010000006">
    <property type="protein sequence ID" value="KAH3805370.1"/>
    <property type="molecule type" value="Genomic_DNA"/>
</dbReference>
<dbReference type="Proteomes" id="UP000828390">
    <property type="component" value="Unassembled WGS sequence"/>
</dbReference>
<dbReference type="PROSITE" id="PS50871">
    <property type="entry name" value="C1Q"/>
    <property type="match status" value="1"/>
</dbReference>
<evidence type="ECO:0000256" key="4">
    <source>
        <dbReference type="SAM" id="SignalP"/>
    </source>
</evidence>
<keyword evidence="3 4" id="KW-0732">Signal</keyword>
<comment type="subcellular location">
    <subcellularLocation>
        <location evidence="1">Secreted</location>
    </subcellularLocation>
</comment>